<feature type="transmembrane region" description="Helical" evidence="1">
    <location>
        <begin position="278"/>
        <end position="299"/>
    </location>
</feature>
<dbReference type="HOGENOM" id="CLU_985889_0_0_0"/>
<feature type="transmembrane region" description="Helical" evidence="1">
    <location>
        <begin position="220"/>
        <end position="242"/>
    </location>
</feature>
<name>A0A068NXJ8_FIMGI</name>
<reference evidence="2 3" key="1">
    <citation type="journal article" date="2014" name="PLoS ONE">
        <title>The first complete genome sequence of the class fimbriimonadia in the phylum armatimonadetes.</title>
        <authorList>
            <person name="Hu Z.Y."/>
            <person name="Wang Y.Z."/>
            <person name="Im W.T."/>
            <person name="Wang S.Y."/>
            <person name="Zhao G.P."/>
            <person name="Zheng H.J."/>
            <person name="Quan Z.X."/>
        </authorList>
    </citation>
    <scope>NUCLEOTIDE SEQUENCE [LARGE SCALE GENOMIC DNA]</scope>
    <source>
        <strain evidence="2">Gsoil 348</strain>
    </source>
</reference>
<feature type="transmembrane region" description="Helical" evidence="1">
    <location>
        <begin position="135"/>
        <end position="154"/>
    </location>
</feature>
<dbReference type="STRING" id="661478.OP10G_4669"/>
<protein>
    <submittedName>
        <fullName evidence="2">Uncharacterized protein</fullName>
    </submittedName>
</protein>
<evidence type="ECO:0000313" key="2">
    <source>
        <dbReference type="EMBL" id="AIE88037.1"/>
    </source>
</evidence>
<evidence type="ECO:0000256" key="1">
    <source>
        <dbReference type="SAM" id="Phobius"/>
    </source>
</evidence>
<gene>
    <name evidence="2" type="ORF">OP10G_4669</name>
</gene>
<feature type="transmembrane region" description="Helical" evidence="1">
    <location>
        <begin position="52"/>
        <end position="70"/>
    </location>
</feature>
<keyword evidence="3" id="KW-1185">Reference proteome</keyword>
<dbReference type="eggNOG" id="ENOG5030MGZ">
    <property type="taxonomic scope" value="Bacteria"/>
</dbReference>
<dbReference type="Proteomes" id="UP000027982">
    <property type="component" value="Chromosome"/>
</dbReference>
<dbReference type="EMBL" id="CP007139">
    <property type="protein sequence ID" value="AIE88037.1"/>
    <property type="molecule type" value="Genomic_DNA"/>
</dbReference>
<proteinExistence type="predicted"/>
<keyword evidence="1" id="KW-0472">Membrane</keyword>
<keyword evidence="1" id="KW-0812">Transmembrane</keyword>
<dbReference type="AlphaFoldDB" id="A0A068NXJ8"/>
<organism evidence="2 3">
    <name type="scientific">Fimbriimonas ginsengisoli Gsoil 348</name>
    <dbReference type="NCBI Taxonomy" id="661478"/>
    <lineage>
        <taxon>Bacteria</taxon>
        <taxon>Bacillati</taxon>
        <taxon>Armatimonadota</taxon>
        <taxon>Fimbriimonadia</taxon>
        <taxon>Fimbriimonadales</taxon>
        <taxon>Fimbriimonadaceae</taxon>
        <taxon>Fimbriimonas</taxon>
    </lineage>
</organism>
<feature type="transmembrane region" description="Helical" evidence="1">
    <location>
        <begin position="195"/>
        <end position="213"/>
    </location>
</feature>
<evidence type="ECO:0000313" key="3">
    <source>
        <dbReference type="Proteomes" id="UP000027982"/>
    </source>
</evidence>
<accession>A0A068NXJ8</accession>
<keyword evidence="1" id="KW-1133">Transmembrane helix</keyword>
<sequence length="308" mass="34561">MMPFFAQLDPKTIWNAPNGSSQLWMMIILALLAMVALTFGLMRAPTQLRRPIVAGVTFISGLFYVLYWLYPQPIARSVPDDKPRNFSEAVGFWIADAQPVVANISNIVAGFLIGLGIYSLLRIHLRKLFKQQKDWFFSLVLVVSLVSMTLFGYWDWVNRQGPAGGAIPYIPGPGWGFQQYARDLLFDGLLQQMDAAMFSIVAFYIMSAGYRAFRARSIEATILLITALVVLLSFMGVIQFAWDGMIKNQAHQNPDAFIQNFRLTEVYGWIRKTIQTPAILGIDFGVGIGLMAMGLRIWLSLERTGGTD</sequence>
<feature type="transmembrane region" description="Helical" evidence="1">
    <location>
        <begin position="100"/>
        <end position="123"/>
    </location>
</feature>
<dbReference type="KEGG" id="fgi:OP10G_4669"/>
<feature type="transmembrane region" description="Helical" evidence="1">
    <location>
        <begin position="23"/>
        <end position="40"/>
    </location>
</feature>
<dbReference type="OrthoDB" id="259178at2"/>